<proteinExistence type="predicted"/>
<gene>
    <name evidence="3" type="ORF">GOB84_00005</name>
</gene>
<name>A0ABX0KAE2_9PROT</name>
<evidence type="ECO:0000259" key="2">
    <source>
        <dbReference type="Pfam" id="PF13439"/>
    </source>
</evidence>
<reference evidence="3 4" key="1">
    <citation type="journal article" date="2020" name="Int. J. Syst. Evol. Microbiol.">
        <title>Novel acetic acid bacteria from cider fermentations: Acetobacter conturbans sp. nov. and Acetobacter fallax sp. nov.</title>
        <authorList>
            <person name="Sombolestani A.S."/>
            <person name="Cleenwerck I."/>
            <person name="Cnockaert M."/>
            <person name="Borremans W."/>
            <person name="Wieme A.D."/>
            <person name="De Vuyst L."/>
            <person name="Vandamme P."/>
        </authorList>
    </citation>
    <scope>NUCLEOTIDE SEQUENCE [LARGE SCALE GENOMIC DNA]</scope>
    <source>
        <strain evidence="3 4">LMG 1637</strain>
    </source>
</reference>
<evidence type="ECO:0000259" key="1">
    <source>
        <dbReference type="Pfam" id="PF00534"/>
    </source>
</evidence>
<comment type="caution">
    <text evidence="3">The sequence shown here is derived from an EMBL/GenBank/DDBJ whole genome shotgun (WGS) entry which is preliminary data.</text>
</comment>
<feature type="domain" description="Glycosyl transferase family 1" evidence="1">
    <location>
        <begin position="225"/>
        <end position="369"/>
    </location>
</feature>
<dbReference type="SUPFAM" id="SSF53756">
    <property type="entry name" value="UDP-Glycosyltransferase/glycogen phosphorylase"/>
    <property type="match status" value="1"/>
</dbReference>
<organism evidence="3 4">
    <name type="scientific">Acetobacter fallax</name>
    <dbReference type="NCBI Taxonomy" id="1737473"/>
    <lineage>
        <taxon>Bacteria</taxon>
        <taxon>Pseudomonadati</taxon>
        <taxon>Pseudomonadota</taxon>
        <taxon>Alphaproteobacteria</taxon>
        <taxon>Acetobacterales</taxon>
        <taxon>Acetobacteraceae</taxon>
        <taxon>Acetobacter</taxon>
    </lineage>
</organism>
<accession>A0ABX0KAE2</accession>
<dbReference type="PANTHER" id="PTHR45947">
    <property type="entry name" value="SULFOQUINOVOSYL TRANSFERASE SQD2"/>
    <property type="match status" value="1"/>
</dbReference>
<dbReference type="Gene3D" id="3.40.50.2000">
    <property type="entry name" value="Glycogen Phosphorylase B"/>
    <property type="match status" value="2"/>
</dbReference>
<dbReference type="RefSeq" id="WP_173575575.1">
    <property type="nucleotide sequence ID" value="NZ_WOSW01000001.1"/>
</dbReference>
<dbReference type="PANTHER" id="PTHR45947:SF3">
    <property type="entry name" value="SULFOQUINOVOSYL TRANSFERASE SQD2"/>
    <property type="match status" value="1"/>
</dbReference>
<dbReference type="InterPro" id="IPR050194">
    <property type="entry name" value="Glycosyltransferase_grp1"/>
</dbReference>
<dbReference type="Pfam" id="PF13439">
    <property type="entry name" value="Glyco_transf_4"/>
    <property type="match status" value="1"/>
</dbReference>
<dbReference type="InterPro" id="IPR001296">
    <property type="entry name" value="Glyco_trans_1"/>
</dbReference>
<dbReference type="Pfam" id="PF00534">
    <property type="entry name" value="Glycos_transf_1"/>
    <property type="match status" value="1"/>
</dbReference>
<evidence type="ECO:0000313" key="4">
    <source>
        <dbReference type="Proteomes" id="UP000615326"/>
    </source>
</evidence>
<feature type="domain" description="Glycosyltransferase subfamily 4-like N-terminal" evidence="2">
    <location>
        <begin position="42"/>
        <end position="219"/>
    </location>
</feature>
<evidence type="ECO:0000313" key="3">
    <source>
        <dbReference type="EMBL" id="NHO30962.1"/>
    </source>
</evidence>
<protein>
    <submittedName>
        <fullName evidence="3">Glycosyltransferase</fullName>
    </submittedName>
</protein>
<dbReference type="Proteomes" id="UP000615326">
    <property type="component" value="Unassembled WGS sequence"/>
</dbReference>
<keyword evidence="4" id="KW-1185">Reference proteome</keyword>
<dbReference type="InterPro" id="IPR028098">
    <property type="entry name" value="Glyco_trans_4-like_N"/>
</dbReference>
<sequence>MRHARVWTAKQVGRFRQIRESSVTASGPKVAIVHEWLEHYAGSERVVGELLRVFPQADLFAVVDFLPKAEREFLGGRKVTTTFIQKLPFARRHFRNYLGLMPLAVEQFDLAGYDLVFSSHHAVAKGIITGPDQIHISYVHSPMRYAWDMQASYLRQSGLEHGLKGFFIRWLLHRIRNWDVRSAAGVDAFVANSAYIARRIRKVYRREAEVIHPPVDVHRFMPAQKQADRKQYLVAARQVPYKRVDLVVEAFRLMPERELLVVGDGPEHEKIAALAAGAPNITLRGKISDSELLTLMQQARAFVFAAEEDFGITLVEAQACGTPLITYGRGGALDIVREEGDPDGVSGVLFREQTAASIAEAVGRFETIREQVTTENCRGNSLRFSREAFQGHIESLAARLLDENGTGAI</sequence>
<dbReference type="EMBL" id="WOSW01000001">
    <property type="protein sequence ID" value="NHO30962.1"/>
    <property type="molecule type" value="Genomic_DNA"/>
</dbReference>